<dbReference type="GO" id="GO:0003934">
    <property type="term" value="F:GTP cyclohydrolase I activity"/>
    <property type="evidence" value="ECO:0007669"/>
    <property type="project" value="UniProtKB-EC"/>
</dbReference>
<dbReference type="GO" id="GO:0008270">
    <property type="term" value="F:zinc ion binding"/>
    <property type="evidence" value="ECO:0007669"/>
    <property type="project" value="TreeGrafter"/>
</dbReference>
<dbReference type="NCBIfam" id="NF006826">
    <property type="entry name" value="PRK09347.1-3"/>
    <property type="match status" value="1"/>
</dbReference>
<proteinExistence type="inferred from homology"/>
<comment type="pathway">
    <text evidence="1">Cofactor biosynthesis; 7,8-dihydroneopterin triphosphate biosynthesis; 7,8-dihydroneopterin triphosphate from GTP: step 1/1.</text>
</comment>
<dbReference type="EMBL" id="BHVY01000004">
    <property type="protein sequence ID" value="GIJ86601.1"/>
    <property type="molecule type" value="Genomic_DNA"/>
</dbReference>
<dbReference type="GeneID" id="67004102"/>
<dbReference type="PROSITE" id="PS00859">
    <property type="entry name" value="GTP_CYCLOHYDROL_1_1"/>
    <property type="match status" value="1"/>
</dbReference>
<dbReference type="HAMAP" id="MF_00223">
    <property type="entry name" value="FolE"/>
    <property type="match status" value="1"/>
</dbReference>
<evidence type="ECO:0000256" key="7">
    <source>
        <dbReference type="ARBA" id="ARBA00022801"/>
    </source>
</evidence>
<keyword evidence="6" id="KW-0547">Nucleotide-binding</keyword>
<feature type="domain" description="GTP cyclohydrolase I" evidence="13">
    <location>
        <begin position="79"/>
        <end position="256"/>
    </location>
</feature>
<dbReference type="EC" id="3.5.4.16" evidence="3"/>
<evidence type="ECO:0000313" key="15">
    <source>
        <dbReference type="Proteomes" id="UP001043456"/>
    </source>
</evidence>
<gene>
    <name evidence="14" type="ORF">Asppvi_005491</name>
</gene>
<keyword evidence="7" id="KW-0378">Hydrolase</keyword>
<reference evidence="14 15" key="1">
    <citation type="submission" date="2018-10" db="EMBL/GenBank/DDBJ databases">
        <title>Pan-genome distribution and transcriptional activeness of fungal secondary metabolism genes in Aspergillus section Fumigati.</title>
        <authorList>
            <person name="Takahashi H."/>
            <person name="Umemura M."/>
            <person name="Ninomiya A."/>
            <person name="Kusuya Y."/>
            <person name="Urayama S."/>
            <person name="Shimizu M."/>
            <person name="Watanabe A."/>
            <person name="Kamei K."/>
            <person name="Yaguchi T."/>
            <person name="Hagiwara D."/>
        </authorList>
    </citation>
    <scope>NUCLEOTIDE SEQUENCE [LARGE SCALE GENOMIC DNA]</scope>
    <source>
        <strain evidence="14 15">IFM 55266</strain>
    </source>
</reference>
<dbReference type="CDD" id="cd00642">
    <property type="entry name" value="GTP_cyclohydro1"/>
    <property type="match status" value="1"/>
</dbReference>
<evidence type="ECO:0000256" key="10">
    <source>
        <dbReference type="ARBA" id="ARBA00030854"/>
    </source>
</evidence>
<evidence type="ECO:0000256" key="6">
    <source>
        <dbReference type="ARBA" id="ARBA00022741"/>
    </source>
</evidence>
<dbReference type="Pfam" id="PF01227">
    <property type="entry name" value="GTP_cyclohydroI"/>
    <property type="match status" value="1"/>
</dbReference>
<dbReference type="NCBIfam" id="TIGR00063">
    <property type="entry name" value="folE"/>
    <property type="match status" value="1"/>
</dbReference>
<dbReference type="OrthoDB" id="4966at2759"/>
<evidence type="ECO:0000256" key="4">
    <source>
        <dbReference type="ARBA" id="ARBA00017272"/>
    </source>
</evidence>
<evidence type="ECO:0000256" key="11">
    <source>
        <dbReference type="ARBA" id="ARBA00055676"/>
    </source>
</evidence>
<comment type="caution">
    <text evidence="14">The sequence shown here is derived from an EMBL/GenBank/DDBJ whole genome shotgun (WGS) entry which is preliminary data.</text>
</comment>
<dbReference type="GO" id="GO:0005737">
    <property type="term" value="C:cytoplasm"/>
    <property type="evidence" value="ECO:0007669"/>
    <property type="project" value="TreeGrafter"/>
</dbReference>
<dbReference type="PROSITE" id="PS00860">
    <property type="entry name" value="GTP_CYCLOHYDROL_1_2"/>
    <property type="match status" value="1"/>
</dbReference>
<dbReference type="GO" id="GO:0005525">
    <property type="term" value="F:GTP binding"/>
    <property type="evidence" value="ECO:0007669"/>
    <property type="project" value="UniProtKB-KW"/>
</dbReference>
<dbReference type="InterPro" id="IPR001474">
    <property type="entry name" value="GTP_CycHdrlase_I"/>
</dbReference>
<keyword evidence="9" id="KW-0342">GTP-binding</keyword>
<keyword evidence="15" id="KW-1185">Reference proteome</keyword>
<dbReference type="FunFam" id="3.30.1130.10:FF:000012">
    <property type="entry name" value="GTP cyclohydrolase 1"/>
    <property type="match status" value="1"/>
</dbReference>
<keyword evidence="5" id="KW-0021">Allosteric enzyme</keyword>
<accession>A0A9P3BF61</accession>
<evidence type="ECO:0000256" key="3">
    <source>
        <dbReference type="ARBA" id="ARBA00012715"/>
    </source>
</evidence>
<dbReference type="PANTHER" id="PTHR11109:SF7">
    <property type="entry name" value="GTP CYCLOHYDROLASE 1"/>
    <property type="match status" value="1"/>
</dbReference>
<feature type="region of interest" description="Disordered" evidence="12">
    <location>
        <begin position="1"/>
        <end position="41"/>
    </location>
</feature>
<name>A0A9P3BF61_9EURO</name>
<evidence type="ECO:0000256" key="2">
    <source>
        <dbReference type="ARBA" id="ARBA00008085"/>
    </source>
</evidence>
<dbReference type="InterPro" id="IPR043134">
    <property type="entry name" value="GTP-CH-I_N"/>
</dbReference>
<dbReference type="Proteomes" id="UP001043456">
    <property type="component" value="Unassembled WGS sequence"/>
</dbReference>
<dbReference type="SUPFAM" id="SSF55620">
    <property type="entry name" value="Tetrahydrobiopterin biosynthesis enzymes-like"/>
    <property type="match status" value="1"/>
</dbReference>
<sequence length="258" mass="28531">MDSYIFPDQENLPLRATSGPKLPQVSESAVEPTADEGRTALDSPKLTTNGTAHAILATSLTTRCQEGVCLDPQTRQRTIAAAMRTILQCLGEDPDREGLVQTPERYARAMLFFTQGYNRAVHEVVNNAIFTVDSSELVLVRDIDIFSLCEHHLVPFHGKVHIGYVPNGRVLGLSKLARVADVFARRLQIQERLTKEIAHAIEQILSPVGVAVVIESAHMCMVMRGVQKTGAITTTACMTGILGKDQELKRHFWSLMRQ</sequence>
<comment type="similarity">
    <text evidence="2">Belongs to the GTP cyclohydrolase I family.</text>
</comment>
<dbReference type="PANTHER" id="PTHR11109">
    <property type="entry name" value="GTP CYCLOHYDROLASE I"/>
    <property type="match status" value="1"/>
</dbReference>
<dbReference type="GO" id="GO:0006729">
    <property type="term" value="P:tetrahydrobiopterin biosynthetic process"/>
    <property type="evidence" value="ECO:0007669"/>
    <property type="project" value="TreeGrafter"/>
</dbReference>
<dbReference type="RefSeq" id="XP_043157347.1">
    <property type="nucleotide sequence ID" value="XM_043301412.1"/>
</dbReference>
<dbReference type="GO" id="GO:0046656">
    <property type="term" value="P:folic acid biosynthetic process"/>
    <property type="evidence" value="ECO:0007669"/>
    <property type="project" value="UniProtKB-KW"/>
</dbReference>
<dbReference type="GO" id="GO:0046654">
    <property type="term" value="P:tetrahydrofolate biosynthetic process"/>
    <property type="evidence" value="ECO:0007669"/>
    <property type="project" value="InterPro"/>
</dbReference>
<organism evidence="14 15">
    <name type="scientific">Aspergillus pseudoviridinutans</name>
    <dbReference type="NCBI Taxonomy" id="1517512"/>
    <lineage>
        <taxon>Eukaryota</taxon>
        <taxon>Fungi</taxon>
        <taxon>Dikarya</taxon>
        <taxon>Ascomycota</taxon>
        <taxon>Pezizomycotina</taxon>
        <taxon>Eurotiomycetes</taxon>
        <taxon>Eurotiomycetidae</taxon>
        <taxon>Eurotiales</taxon>
        <taxon>Aspergillaceae</taxon>
        <taxon>Aspergillus</taxon>
        <taxon>Aspergillus subgen. Fumigati</taxon>
    </lineage>
</organism>
<evidence type="ECO:0000259" key="13">
    <source>
        <dbReference type="Pfam" id="PF01227"/>
    </source>
</evidence>
<keyword evidence="8" id="KW-0289">Folate biosynthesis</keyword>
<evidence type="ECO:0000256" key="12">
    <source>
        <dbReference type="SAM" id="MobiDB-lite"/>
    </source>
</evidence>
<dbReference type="FunFam" id="1.10.286.10:FF:000003">
    <property type="entry name" value="GTP cyclohydrolase 1"/>
    <property type="match status" value="1"/>
</dbReference>
<protein>
    <recommendedName>
        <fullName evidence="4">GTP cyclohydrolase 1</fullName>
        <ecNumber evidence="3">3.5.4.16</ecNumber>
    </recommendedName>
    <alternativeName>
        <fullName evidence="10">GTP cyclohydrolase I</fullName>
    </alternativeName>
</protein>
<dbReference type="InterPro" id="IPR018234">
    <property type="entry name" value="GTP_CycHdrlase_I_CS"/>
</dbReference>
<evidence type="ECO:0000256" key="1">
    <source>
        <dbReference type="ARBA" id="ARBA00005080"/>
    </source>
</evidence>
<comment type="function">
    <text evidence="11">GTP cyclohydrolase 1 is the first enzyme in the biosynthetic pathway leading to folic acid.</text>
</comment>
<evidence type="ECO:0000256" key="9">
    <source>
        <dbReference type="ARBA" id="ARBA00023134"/>
    </source>
</evidence>
<evidence type="ECO:0000256" key="8">
    <source>
        <dbReference type="ARBA" id="ARBA00022909"/>
    </source>
</evidence>
<evidence type="ECO:0000256" key="5">
    <source>
        <dbReference type="ARBA" id="ARBA00022533"/>
    </source>
</evidence>
<dbReference type="Gene3D" id="3.30.1130.10">
    <property type="match status" value="1"/>
</dbReference>
<dbReference type="Gene3D" id="1.10.286.10">
    <property type="match status" value="1"/>
</dbReference>
<dbReference type="AlphaFoldDB" id="A0A9P3BF61"/>
<dbReference type="InterPro" id="IPR043133">
    <property type="entry name" value="GTP-CH-I_C/QueF"/>
</dbReference>
<dbReference type="NCBIfam" id="NF006825">
    <property type="entry name" value="PRK09347.1-2"/>
    <property type="match status" value="1"/>
</dbReference>
<dbReference type="InterPro" id="IPR020602">
    <property type="entry name" value="GTP_CycHdrlase_I_dom"/>
</dbReference>
<evidence type="ECO:0000313" key="14">
    <source>
        <dbReference type="EMBL" id="GIJ86601.1"/>
    </source>
</evidence>